<dbReference type="EMBL" id="LAZR01006790">
    <property type="protein sequence ID" value="KKM89635.1"/>
    <property type="molecule type" value="Genomic_DNA"/>
</dbReference>
<sequence>MPTIFEKRKCHICGFGLTYFNFMATSKFSRVSEIIGAEMVEIIWKNDIFVLYCCSCYRKKGLHNRHTCSGCGNGVLKRNMLCFDCWVDEKRKKRQLQ</sequence>
<name>A0A0F9NLI2_9ZZZZ</name>
<protein>
    <submittedName>
        <fullName evidence="1">Uncharacterized protein</fullName>
    </submittedName>
</protein>
<reference evidence="1" key="1">
    <citation type="journal article" date="2015" name="Nature">
        <title>Complex archaea that bridge the gap between prokaryotes and eukaryotes.</title>
        <authorList>
            <person name="Spang A."/>
            <person name="Saw J.H."/>
            <person name="Jorgensen S.L."/>
            <person name="Zaremba-Niedzwiedzka K."/>
            <person name="Martijn J."/>
            <person name="Lind A.E."/>
            <person name="van Eijk R."/>
            <person name="Schleper C."/>
            <person name="Guy L."/>
            <person name="Ettema T.J."/>
        </authorList>
    </citation>
    <scope>NUCLEOTIDE SEQUENCE</scope>
</reference>
<organism evidence="1">
    <name type="scientific">marine sediment metagenome</name>
    <dbReference type="NCBI Taxonomy" id="412755"/>
    <lineage>
        <taxon>unclassified sequences</taxon>
        <taxon>metagenomes</taxon>
        <taxon>ecological metagenomes</taxon>
    </lineage>
</organism>
<evidence type="ECO:0000313" key="1">
    <source>
        <dbReference type="EMBL" id="KKM89635.1"/>
    </source>
</evidence>
<proteinExistence type="predicted"/>
<gene>
    <name evidence="1" type="ORF">LCGC14_1246750</name>
</gene>
<comment type="caution">
    <text evidence="1">The sequence shown here is derived from an EMBL/GenBank/DDBJ whole genome shotgun (WGS) entry which is preliminary data.</text>
</comment>
<dbReference type="AlphaFoldDB" id="A0A0F9NLI2"/>
<accession>A0A0F9NLI2</accession>